<feature type="region of interest" description="Disordered" evidence="1">
    <location>
        <begin position="31"/>
        <end position="55"/>
    </location>
</feature>
<organism evidence="2 3">
    <name type="scientific">Nonomuraea angiospora</name>
    <dbReference type="NCBI Taxonomy" id="46172"/>
    <lineage>
        <taxon>Bacteria</taxon>
        <taxon>Bacillati</taxon>
        <taxon>Actinomycetota</taxon>
        <taxon>Actinomycetes</taxon>
        <taxon>Streptosporangiales</taxon>
        <taxon>Streptosporangiaceae</taxon>
        <taxon>Nonomuraea</taxon>
    </lineage>
</organism>
<proteinExistence type="predicted"/>
<keyword evidence="3" id="KW-1185">Reference proteome</keyword>
<reference evidence="2 3" key="1">
    <citation type="submission" date="2020-10" db="EMBL/GenBank/DDBJ databases">
        <title>Sequencing the genomes of 1000 actinobacteria strains.</title>
        <authorList>
            <person name="Klenk H.-P."/>
        </authorList>
    </citation>
    <scope>NUCLEOTIDE SEQUENCE [LARGE SCALE GENOMIC DNA]</scope>
    <source>
        <strain evidence="2 3">DSM 43173</strain>
    </source>
</reference>
<dbReference type="RefSeq" id="WP_192785102.1">
    <property type="nucleotide sequence ID" value="NZ_JADBEK010000001.1"/>
</dbReference>
<dbReference type="Proteomes" id="UP000633509">
    <property type="component" value="Unassembled WGS sequence"/>
</dbReference>
<protein>
    <submittedName>
        <fullName evidence="2">Signal transduction histidine kinase</fullName>
    </submittedName>
</protein>
<keyword evidence="2" id="KW-0418">Kinase</keyword>
<evidence type="ECO:0000313" key="2">
    <source>
        <dbReference type="EMBL" id="MBE1584109.1"/>
    </source>
</evidence>
<keyword evidence="2" id="KW-0808">Transferase</keyword>
<evidence type="ECO:0000313" key="3">
    <source>
        <dbReference type="Proteomes" id="UP000633509"/>
    </source>
</evidence>
<dbReference type="EMBL" id="JADBEK010000001">
    <property type="protein sequence ID" value="MBE1584109.1"/>
    <property type="molecule type" value="Genomic_DNA"/>
</dbReference>
<name>A0ABR9LTX5_9ACTN</name>
<gene>
    <name evidence="2" type="ORF">H4W80_002367</name>
</gene>
<dbReference type="GO" id="GO:0016301">
    <property type="term" value="F:kinase activity"/>
    <property type="evidence" value="ECO:0007669"/>
    <property type="project" value="UniProtKB-KW"/>
</dbReference>
<comment type="caution">
    <text evidence="2">The sequence shown here is derived from an EMBL/GenBank/DDBJ whole genome shotgun (WGS) entry which is preliminary data.</text>
</comment>
<accession>A0ABR9LTX5</accession>
<evidence type="ECO:0000256" key="1">
    <source>
        <dbReference type="SAM" id="MobiDB-lite"/>
    </source>
</evidence>
<sequence length="55" mass="5888">MLSIVRAVTLAHRGRIAVAARTGGGLDITIDFPQNPVTKDARSQDIDSLQEMALP</sequence>